<name>A0A9Q1BJ36_HOLLE</name>
<evidence type="ECO:0000313" key="1">
    <source>
        <dbReference type="EMBL" id="KAJ8027470.1"/>
    </source>
</evidence>
<protein>
    <submittedName>
        <fullName evidence="1">Uncharacterized protein</fullName>
    </submittedName>
</protein>
<keyword evidence="2" id="KW-1185">Reference proteome</keyword>
<comment type="caution">
    <text evidence="1">The sequence shown here is derived from an EMBL/GenBank/DDBJ whole genome shotgun (WGS) entry which is preliminary data.</text>
</comment>
<evidence type="ECO:0000313" key="2">
    <source>
        <dbReference type="Proteomes" id="UP001152320"/>
    </source>
</evidence>
<dbReference type="EMBL" id="JAIZAY010000016">
    <property type="protein sequence ID" value="KAJ8027470.1"/>
    <property type="molecule type" value="Genomic_DNA"/>
</dbReference>
<gene>
    <name evidence="1" type="ORF">HOLleu_32621</name>
</gene>
<accession>A0A9Q1BJ36</accession>
<sequence length="76" mass="8601">MIAIVFGGGQRSFGVTRGKKVKKLVNMISQELRVTVRDHILTLCIDHIEKMISIIFRAGQRSFEVTKGQNLVNIIF</sequence>
<dbReference type="Proteomes" id="UP001152320">
    <property type="component" value="Chromosome 16"/>
</dbReference>
<reference evidence="1" key="1">
    <citation type="submission" date="2021-10" db="EMBL/GenBank/DDBJ databases">
        <title>Tropical sea cucumber genome reveals ecological adaptation and Cuvierian tubules defense mechanism.</title>
        <authorList>
            <person name="Chen T."/>
        </authorList>
    </citation>
    <scope>NUCLEOTIDE SEQUENCE</scope>
    <source>
        <strain evidence="1">Nanhai2018</strain>
        <tissue evidence="1">Muscle</tissue>
    </source>
</reference>
<proteinExistence type="predicted"/>
<organism evidence="1 2">
    <name type="scientific">Holothuria leucospilota</name>
    <name type="common">Black long sea cucumber</name>
    <name type="synonym">Mertensiothuria leucospilota</name>
    <dbReference type="NCBI Taxonomy" id="206669"/>
    <lineage>
        <taxon>Eukaryota</taxon>
        <taxon>Metazoa</taxon>
        <taxon>Echinodermata</taxon>
        <taxon>Eleutherozoa</taxon>
        <taxon>Echinozoa</taxon>
        <taxon>Holothuroidea</taxon>
        <taxon>Aspidochirotacea</taxon>
        <taxon>Aspidochirotida</taxon>
        <taxon>Holothuriidae</taxon>
        <taxon>Holothuria</taxon>
    </lineage>
</organism>
<dbReference type="AlphaFoldDB" id="A0A9Q1BJ36"/>